<feature type="transmembrane region" description="Helical" evidence="1">
    <location>
        <begin position="12"/>
        <end position="37"/>
    </location>
</feature>
<evidence type="ECO:0000256" key="1">
    <source>
        <dbReference type="SAM" id="Phobius"/>
    </source>
</evidence>
<feature type="transmembrane region" description="Helical" evidence="1">
    <location>
        <begin position="44"/>
        <end position="66"/>
    </location>
</feature>
<reference evidence="3" key="1">
    <citation type="journal article" date="2019" name="Int. J. Syst. Evol. Microbiol.">
        <title>The Global Catalogue of Microorganisms (GCM) 10K type strain sequencing project: providing services to taxonomists for standard genome sequencing and annotation.</title>
        <authorList>
            <consortium name="The Broad Institute Genomics Platform"/>
            <consortium name="The Broad Institute Genome Sequencing Center for Infectious Disease"/>
            <person name="Wu L."/>
            <person name="Ma J."/>
        </authorList>
    </citation>
    <scope>NUCLEOTIDE SEQUENCE [LARGE SCALE GENOMIC DNA]</scope>
    <source>
        <strain evidence="3">CCM 7282</strain>
    </source>
</reference>
<accession>A0ABQ1NFX6</accession>
<sequence>MEMLVSEGSQIAIAALLGAFHGLNPAMGWLFAVFLAVQKDDWRVLIYAIIPIGMGQMLGDGAVVLLQTIARFQFPLHIVHLSIASIVLGYGIYRLFRYFRHVKWTGGLKVGYGQLLLWSFLAASTHGSGLLLSPFILGADSIADILPLYLFHELAMLTSMTVVAFIVYHIGMMKIRKYIVNFDLIWAVLLIVVGLILFLMNVNMGGEMPGHMH</sequence>
<protein>
    <submittedName>
        <fullName evidence="2">Uncharacterized protein</fullName>
    </submittedName>
</protein>
<keyword evidence="1" id="KW-0472">Membrane</keyword>
<feature type="transmembrane region" description="Helical" evidence="1">
    <location>
        <begin position="149"/>
        <end position="171"/>
    </location>
</feature>
<proteinExistence type="predicted"/>
<keyword evidence="1" id="KW-0812">Transmembrane</keyword>
<name>A0ABQ1NFX6_9BACI</name>
<feature type="transmembrane region" description="Helical" evidence="1">
    <location>
        <begin position="116"/>
        <end position="137"/>
    </location>
</feature>
<dbReference type="EMBL" id="BMCJ01000001">
    <property type="protein sequence ID" value="GGC76049.1"/>
    <property type="molecule type" value="Genomic_DNA"/>
</dbReference>
<feature type="transmembrane region" description="Helical" evidence="1">
    <location>
        <begin position="78"/>
        <end position="96"/>
    </location>
</feature>
<keyword evidence="1" id="KW-1133">Transmembrane helix</keyword>
<dbReference type="Proteomes" id="UP000619534">
    <property type="component" value="Unassembled WGS sequence"/>
</dbReference>
<comment type="caution">
    <text evidence="2">The sequence shown here is derived from an EMBL/GenBank/DDBJ whole genome shotgun (WGS) entry which is preliminary data.</text>
</comment>
<gene>
    <name evidence="2" type="ORF">GCM10007216_03260</name>
</gene>
<evidence type="ECO:0000313" key="3">
    <source>
        <dbReference type="Proteomes" id="UP000619534"/>
    </source>
</evidence>
<dbReference type="RefSeq" id="WP_062444717.1">
    <property type="nucleotide sequence ID" value="NZ_BMCJ01000001.1"/>
</dbReference>
<keyword evidence="3" id="KW-1185">Reference proteome</keyword>
<evidence type="ECO:0000313" key="2">
    <source>
        <dbReference type="EMBL" id="GGC76049.1"/>
    </source>
</evidence>
<feature type="transmembrane region" description="Helical" evidence="1">
    <location>
        <begin position="178"/>
        <end position="200"/>
    </location>
</feature>
<organism evidence="2 3">
    <name type="scientific">Thalassobacillus devorans</name>
    <dbReference type="NCBI Taxonomy" id="279813"/>
    <lineage>
        <taxon>Bacteria</taxon>
        <taxon>Bacillati</taxon>
        <taxon>Bacillota</taxon>
        <taxon>Bacilli</taxon>
        <taxon>Bacillales</taxon>
        <taxon>Bacillaceae</taxon>
        <taxon>Thalassobacillus</taxon>
    </lineage>
</organism>